<dbReference type="SUPFAM" id="SSF55846">
    <property type="entry name" value="N-acetylmuramoyl-L-alanine amidase-like"/>
    <property type="match status" value="1"/>
</dbReference>
<dbReference type="GO" id="GO:0008745">
    <property type="term" value="F:N-acetylmuramoyl-L-alanine amidase activity"/>
    <property type="evidence" value="ECO:0007669"/>
    <property type="project" value="InterPro"/>
</dbReference>
<dbReference type="CDD" id="cd06583">
    <property type="entry name" value="PGRP"/>
    <property type="match status" value="1"/>
</dbReference>
<organism evidence="5 6">
    <name type="scientific">Streptomyces fodineus</name>
    <dbReference type="NCBI Taxonomy" id="1904616"/>
    <lineage>
        <taxon>Bacteria</taxon>
        <taxon>Bacillati</taxon>
        <taxon>Actinomycetota</taxon>
        <taxon>Actinomycetes</taxon>
        <taxon>Kitasatosporales</taxon>
        <taxon>Streptomycetaceae</taxon>
        <taxon>Streptomyces</taxon>
    </lineage>
</organism>
<feature type="region of interest" description="Disordered" evidence="2">
    <location>
        <begin position="225"/>
        <end position="274"/>
    </location>
</feature>
<dbReference type="GO" id="GO:0008270">
    <property type="term" value="F:zinc ion binding"/>
    <property type="evidence" value="ECO:0007669"/>
    <property type="project" value="InterPro"/>
</dbReference>
<gene>
    <name evidence="5" type="ORF">BFF78_25280</name>
</gene>
<feature type="domain" description="N-acetylmuramoyl-L-alanine amidase" evidence="3">
    <location>
        <begin position="378"/>
        <end position="540"/>
    </location>
</feature>
<dbReference type="KEGG" id="spun:BFF78_25280"/>
<dbReference type="Proteomes" id="UP000094960">
    <property type="component" value="Chromosome"/>
</dbReference>
<feature type="region of interest" description="Disordered" evidence="2">
    <location>
        <begin position="1"/>
        <end position="22"/>
    </location>
</feature>
<proteinExistence type="inferred from homology"/>
<feature type="compositionally biased region" description="Gly residues" evidence="2">
    <location>
        <begin position="189"/>
        <end position="202"/>
    </location>
</feature>
<dbReference type="InterPro" id="IPR002502">
    <property type="entry name" value="Amidase_domain"/>
</dbReference>
<dbReference type="PANTHER" id="PTHR11022">
    <property type="entry name" value="PEPTIDOGLYCAN RECOGNITION PROTEIN"/>
    <property type="match status" value="1"/>
</dbReference>
<evidence type="ECO:0000313" key="6">
    <source>
        <dbReference type="Proteomes" id="UP000094960"/>
    </source>
</evidence>
<name>A0A1D7YNZ7_9ACTN</name>
<feature type="region of interest" description="Disordered" evidence="2">
    <location>
        <begin position="289"/>
        <end position="313"/>
    </location>
</feature>
<dbReference type="Gene3D" id="3.40.80.10">
    <property type="entry name" value="Peptidoglycan recognition protein-like"/>
    <property type="match status" value="1"/>
</dbReference>
<evidence type="ECO:0000259" key="4">
    <source>
        <dbReference type="SMART" id="SM00701"/>
    </source>
</evidence>
<protein>
    <recommendedName>
        <fullName evidence="7">N-acetylmuramoyl-L-alanine amidase</fullName>
    </recommendedName>
</protein>
<dbReference type="SMART" id="SM00644">
    <property type="entry name" value="Ami_2"/>
    <property type="match status" value="1"/>
</dbReference>
<keyword evidence="6" id="KW-1185">Reference proteome</keyword>
<evidence type="ECO:0000256" key="2">
    <source>
        <dbReference type="SAM" id="MobiDB-lite"/>
    </source>
</evidence>
<dbReference type="SMART" id="SM00701">
    <property type="entry name" value="PGRP"/>
    <property type="match status" value="1"/>
</dbReference>
<accession>A0A1D7YNZ7</accession>
<dbReference type="InterPro" id="IPR015510">
    <property type="entry name" value="PGRP"/>
</dbReference>
<dbReference type="Pfam" id="PF01510">
    <property type="entry name" value="Amidase_2"/>
    <property type="match status" value="1"/>
</dbReference>
<sequence>MPATAVPARPPAAGTPGGTRSLPLVPLTRERILGTAPEQGLYRPGGEHFSLVGVVWDDPDAELDGRVQVRTRSAATGKWSGWQDVETHNADHGADPGTAERGARRVRGATAPLWVGASGGVDVRVRADGRGTRGHGTARPRPPLPSGLRLELVDPGEDGLGEEGPSVGVPSAGASGEGASAEGVSVGSGPAGGGPAGGASAGGGRFEGASAGGASVGGGRFEGASAGGASAGGGRPEGGSAEGALFEDTPTGDASTGGGRSEGGSAGGASAGGVAAEGVSAGGVAAEGALSGDTSADGARFEGAPADAAHTGSRTDAVWAASVANTDIARFGAREIPALSKRATEQELARLQGPSRVKPRIGPRPRIVTRRGWGADESLREDGFAYTKKIKAAFVHHTASGNNYTCSEAPSVIRGIYRYHVDSMGWRDIGYNFLVDKCGTIYEGRAGGVAKAVLGAHTRGFNSNSMGIAVIGTYGTTKPSGAAVTAIARLTAWKLGLYGANPRGKTYLTSGGGNLYPKGKKVRLNVISGHRDGFATECPGRRLYAKLGTARAGAARYQGR</sequence>
<evidence type="ECO:0000313" key="5">
    <source>
        <dbReference type="EMBL" id="AOR37315.1"/>
    </source>
</evidence>
<dbReference type="PANTHER" id="PTHR11022:SF41">
    <property type="entry name" value="PEPTIDOGLYCAN-RECOGNITION PROTEIN LC-RELATED"/>
    <property type="match status" value="1"/>
</dbReference>
<evidence type="ECO:0000259" key="3">
    <source>
        <dbReference type="SMART" id="SM00644"/>
    </source>
</evidence>
<feature type="compositionally biased region" description="Low complexity" evidence="2">
    <location>
        <begin position="1"/>
        <end position="20"/>
    </location>
</feature>
<dbReference type="AlphaFoldDB" id="A0A1D7YNZ7"/>
<reference evidence="6" key="1">
    <citation type="submission" date="2016-09" db="EMBL/GenBank/DDBJ databases">
        <title>Streptomyces puniciscabiei strain:TW1S1 Genome sequencing and assembly.</title>
        <authorList>
            <person name="Kim M.-K."/>
            <person name="Kim S.B."/>
        </authorList>
    </citation>
    <scope>NUCLEOTIDE SEQUENCE [LARGE SCALE GENOMIC DNA]</scope>
    <source>
        <strain evidence="6">TW1S1</strain>
    </source>
</reference>
<evidence type="ECO:0008006" key="7">
    <source>
        <dbReference type="Google" id="ProtNLM"/>
    </source>
</evidence>
<dbReference type="GO" id="GO:0009253">
    <property type="term" value="P:peptidoglycan catabolic process"/>
    <property type="evidence" value="ECO:0007669"/>
    <property type="project" value="InterPro"/>
</dbReference>
<feature type="compositionally biased region" description="Gly residues" evidence="2">
    <location>
        <begin position="225"/>
        <end position="241"/>
    </location>
</feature>
<dbReference type="InterPro" id="IPR006619">
    <property type="entry name" value="PGRP_domain_met/bac"/>
</dbReference>
<dbReference type="InterPro" id="IPR036505">
    <property type="entry name" value="Amidase/PGRP_sf"/>
</dbReference>
<feature type="compositionally biased region" description="Gly residues" evidence="2">
    <location>
        <begin position="255"/>
        <end position="271"/>
    </location>
</feature>
<dbReference type="EMBL" id="CP017248">
    <property type="protein sequence ID" value="AOR37315.1"/>
    <property type="molecule type" value="Genomic_DNA"/>
</dbReference>
<feature type="compositionally biased region" description="Low complexity" evidence="2">
    <location>
        <begin position="163"/>
        <end position="188"/>
    </location>
</feature>
<evidence type="ECO:0000256" key="1">
    <source>
        <dbReference type="ARBA" id="ARBA00007553"/>
    </source>
</evidence>
<comment type="similarity">
    <text evidence="1">Belongs to the N-acetylmuramoyl-L-alanine amidase 2 family.</text>
</comment>
<feature type="region of interest" description="Disordered" evidence="2">
    <location>
        <begin position="125"/>
        <end position="202"/>
    </location>
</feature>
<feature type="domain" description="Peptidoglycan recognition protein family" evidence="4">
    <location>
        <begin position="365"/>
        <end position="513"/>
    </location>
</feature>